<dbReference type="Gene3D" id="4.10.280.10">
    <property type="entry name" value="Helix-loop-helix DNA-binding domain"/>
    <property type="match status" value="1"/>
</dbReference>
<evidence type="ECO:0000313" key="3">
    <source>
        <dbReference type="EMBL" id="EDO15055.1"/>
    </source>
</evidence>
<dbReference type="Proteomes" id="UP000000267">
    <property type="component" value="Unassembled WGS sequence"/>
</dbReference>
<dbReference type="GO" id="GO:0000785">
    <property type="term" value="C:chromatin"/>
    <property type="evidence" value="ECO:0007669"/>
    <property type="project" value="EnsemblFungi"/>
</dbReference>
<dbReference type="OrthoDB" id="2133190at2759"/>
<dbReference type="FunCoup" id="A7TRR1">
    <property type="interactions" value="1203"/>
</dbReference>
<dbReference type="SMART" id="SM00353">
    <property type="entry name" value="HLH"/>
    <property type="match status" value="1"/>
</dbReference>
<dbReference type="InterPro" id="IPR036638">
    <property type="entry name" value="HLH_DNA-bd_sf"/>
</dbReference>
<dbReference type="RefSeq" id="XP_001642913.1">
    <property type="nucleotide sequence ID" value="XM_001642863.1"/>
</dbReference>
<dbReference type="eggNOG" id="KOG2588">
    <property type="taxonomic scope" value="Eukaryota"/>
</dbReference>
<sequence length="270" mass="30516">MSDNCDLTNIKRIEESMPSLDSWTVPTNCNGKNIFKNKQKRNNSPQLKISDTSSLSSSSGSWFEPLENIISSGSNSSNSSPSDNSNELNMNDVDIKLESSITDANSNQFLINGYNMKKENDENFPDLPDFNTFLRNDNSIVDLNVSLDSKKRRAPRKRLTSHQKQAHNKIEKRYRININTKIAKLQQIIPWVANEQTAFEVSDSASKGKGSPPSQDDTISLSNGANNSTKLNKSMILEKAVDYILYLQNNERLYEMEVQRLKSELQSLKN</sequence>
<dbReference type="InterPro" id="IPR052099">
    <property type="entry name" value="Regulatory_TF_Diverse"/>
</dbReference>
<evidence type="ECO:0000256" key="1">
    <source>
        <dbReference type="SAM" id="MobiDB-lite"/>
    </source>
</evidence>
<dbReference type="EMBL" id="DS480485">
    <property type="protein sequence ID" value="EDO15055.1"/>
    <property type="molecule type" value="Genomic_DNA"/>
</dbReference>
<evidence type="ECO:0000313" key="4">
    <source>
        <dbReference type="Proteomes" id="UP000000267"/>
    </source>
</evidence>
<dbReference type="KEGG" id="vpo:Kpol_367p10"/>
<evidence type="ECO:0000259" key="2">
    <source>
        <dbReference type="PROSITE" id="PS50888"/>
    </source>
</evidence>
<feature type="compositionally biased region" description="Low complexity" evidence="1">
    <location>
        <begin position="50"/>
        <end position="61"/>
    </location>
</feature>
<dbReference type="HOGENOM" id="CLU_067895_0_0_1"/>
<dbReference type="GO" id="GO:0045821">
    <property type="term" value="P:positive regulation of glycolytic process"/>
    <property type="evidence" value="ECO:0007669"/>
    <property type="project" value="EnsemblFungi"/>
</dbReference>
<dbReference type="InParanoid" id="A7TRR1"/>
<gene>
    <name evidence="3" type="ORF">Kpol_367p10</name>
</gene>
<dbReference type="InterPro" id="IPR011598">
    <property type="entry name" value="bHLH_dom"/>
</dbReference>
<accession>A7TRR1</accession>
<proteinExistence type="predicted"/>
<dbReference type="GO" id="GO:0046983">
    <property type="term" value="F:protein dimerization activity"/>
    <property type="evidence" value="ECO:0007669"/>
    <property type="project" value="InterPro"/>
</dbReference>
<reference evidence="3 4" key="1">
    <citation type="journal article" date="2007" name="Proc. Natl. Acad. Sci. U.S.A.">
        <title>Independent sorting-out of thousands of duplicated gene pairs in two yeast species descended from a whole-genome duplication.</title>
        <authorList>
            <person name="Scannell D.R."/>
            <person name="Frank A.C."/>
            <person name="Conant G.C."/>
            <person name="Byrne K.P."/>
            <person name="Woolfit M."/>
            <person name="Wolfe K.H."/>
        </authorList>
    </citation>
    <scope>NUCLEOTIDE SEQUENCE [LARGE SCALE GENOMIC DNA]</scope>
    <source>
        <strain evidence="4">ATCC 22028 / DSM 70294 / BCRC 21397 / CBS 2163 / NBRC 10782 / NRRL Y-8283 / UCD 57-17</strain>
    </source>
</reference>
<feature type="region of interest" description="Disordered" evidence="1">
    <location>
        <begin position="203"/>
        <end position="225"/>
    </location>
</feature>
<dbReference type="Pfam" id="PF00010">
    <property type="entry name" value="HLH"/>
    <property type="match status" value="1"/>
</dbReference>
<dbReference type="PhylomeDB" id="A7TRR1"/>
<organism evidence="4">
    <name type="scientific">Vanderwaltozyma polyspora (strain ATCC 22028 / DSM 70294 / BCRC 21397 / CBS 2163 / NBRC 10782 / NRRL Y-8283 / UCD 57-17)</name>
    <name type="common">Kluyveromyces polysporus</name>
    <dbReference type="NCBI Taxonomy" id="436907"/>
    <lineage>
        <taxon>Eukaryota</taxon>
        <taxon>Fungi</taxon>
        <taxon>Dikarya</taxon>
        <taxon>Ascomycota</taxon>
        <taxon>Saccharomycotina</taxon>
        <taxon>Saccharomycetes</taxon>
        <taxon>Saccharomycetales</taxon>
        <taxon>Saccharomycetaceae</taxon>
        <taxon>Vanderwaltozyma</taxon>
    </lineage>
</organism>
<dbReference type="PANTHER" id="PTHR47336:SF3">
    <property type="entry name" value="SERINE-RICH PROTEIN TYE7"/>
    <property type="match status" value="1"/>
</dbReference>
<dbReference type="GeneID" id="5543093"/>
<dbReference type="PANTHER" id="PTHR47336">
    <property type="entry name" value="TRANSCRIPTION FACTOR HMS1-RELATED"/>
    <property type="match status" value="1"/>
</dbReference>
<feature type="domain" description="BHLH" evidence="2">
    <location>
        <begin position="162"/>
        <end position="247"/>
    </location>
</feature>
<dbReference type="GO" id="GO:0003700">
    <property type="term" value="F:DNA-binding transcription factor activity"/>
    <property type="evidence" value="ECO:0007669"/>
    <property type="project" value="EnsemblFungi"/>
</dbReference>
<dbReference type="PROSITE" id="PS50888">
    <property type="entry name" value="BHLH"/>
    <property type="match status" value="1"/>
</dbReference>
<protein>
    <recommendedName>
        <fullName evidence="2">BHLH domain-containing protein</fullName>
    </recommendedName>
</protein>
<dbReference type="CDD" id="cd11395">
    <property type="entry name" value="bHLHzip_SREBP_like"/>
    <property type="match status" value="1"/>
</dbReference>
<feature type="compositionally biased region" description="Polar residues" evidence="1">
    <location>
        <begin position="212"/>
        <end position="225"/>
    </location>
</feature>
<dbReference type="GO" id="GO:0006368">
    <property type="term" value="P:transcription elongation by RNA polymerase II"/>
    <property type="evidence" value="ECO:0007669"/>
    <property type="project" value="EnsemblFungi"/>
</dbReference>
<feature type="region of interest" description="Disordered" evidence="1">
    <location>
        <begin position="34"/>
        <end position="61"/>
    </location>
</feature>
<keyword evidence="4" id="KW-1185">Reference proteome</keyword>
<name>A7TRR1_VANPO</name>
<dbReference type="AlphaFoldDB" id="A7TRR1"/>
<dbReference type="SUPFAM" id="SSF47459">
    <property type="entry name" value="HLH, helix-loop-helix DNA-binding domain"/>
    <property type="match status" value="1"/>
</dbReference>
<dbReference type="OMA" id="IXSASSS"/>
<dbReference type="STRING" id="436907.A7TRR1"/>